<evidence type="ECO:0000313" key="3">
    <source>
        <dbReference type="EMBL" id="EKM57707.1"/>
    </source>
</evidence>
<evidence type="ECO:0000256" key="1">
    <source>
        <dbReference type="SAM" id="MobiDB-lite"/>
    </source>
</evidence>
<dbReference type="InterPro" id="IPR046522">
    <property type="entry name" value="DUF6699"/>
</dbReference>
<name>K5X4E8_PHACS</name>
<dbReference type="STRING" id="650164.K5X4E8"/>
<dbReference type="Proteomes" id="UP000008370">
    <property type="component" value="Unassembled WGS sequence"/>
</dbReference>
<dbReference type="InParanoid" id="K5X4E8"/>
<organism evidence="3 4">
    <name type="scientific">Phanerochaete carnosa (strain HHB-10118-sp)</name>
    <name type="common">White-rot fungus</name>
    <name type="synonym">Peniophora carnosa</name>
    <dbReference type="NCBI Taxonomy" id="650164"/>
    <lineage>
        <taxon>Eukaryota</taxon>
        <taxon>Fungi</taxon>
        <taxon>Dikarya</taxon>
        <taxon>Basidiomycota</taxon>
        <taxon>Agaricomycotina</taxon>
        <taxon>Agaricomycetes</taxon>
        <taxon>Polyporales</taxon>
        <taxon>Phanerochaetaceae</taxon>
        <taxon>Phanerochaete</taxon>
    </lineage>
</organism>
<dbReference type="EMBL" id="JH930470">
    <property type="protein sequence ID" value="EKM57707.1"/>
    <property type="molecule type" value="Genomic_DNA"/>
</dbReference>
<dbReference type="Pfam" id="PF20415">
    <property type="entry name" value="DUF6699"/>
    <property type="match status" value="1"/>
</dbReference>
<dbReference type="AlphaFoldDB" id="K5X4E8"/>
<accession>K5X4E8</accession>
<sequence length="221" mass="25098">MHPENWIPRLEHPALPPRPDLWSTPPSTPRSTPPPLPCEMQLNPLLQHRRTGLPMLDYDLRHRDLWVFVGPPQTLPAAGGADALKVPVSLELYGPNGAQPATYPGVGALNVTMLGDEPFAEFHWPFIVLSRHPALPVTVQDVLEAVHENFRQCLTTEEVDMLGPFRRDQLFRTYWARVEWFPSDETAGLRRVDYLGDRYMFRGLEPAPVGDGFMIFFGPQR</sequence>
<feature type="domain" description="DUF6699" evidence="2">
    <location>
        <begin position="97"/>
        <end position="207"/>
    </location>
</feature>
<gene>
    <name evidence="3" type="ORF">PHACADRAFT_251500</name>
</gene>
<proteinExistence type="predicted"/>
<dbReference type="GeneID" id="18915237"/>
<evidence type="ECO:0000313" key="4">
    <source>
        <dbReference type="Proteomes" id="UP000008370"/>
    </source>
</evidence>
<feature type="region of interest" description="Disordered" evidence="1">
    <location>
        <begin position="1"/>
        <end position="36"/>
    </location>
</feature>
<dbReference type="OrthoDB" id="3202436at2759"/>
<evidence type="ECO:0000259" key="2">
    <source>
        <dbReference type="Pfam" id="PF20415"/>
    </source>
</evidence>
<dbReference type="RefSeq" id="XP_007393053.1">
    <property type="nucleotide sequence ID" value="XM_007392991.1"/>
</dbReference>
<feature type="compositionally biased region" description="Pro residues" evidence="1">
    <location>
        <begin position="26"/>
        <end position="36"/>
    </location>
</feature>
<keyword evidence="4" id="KW-1185">Reference proteome</keyword>
<protein>
    <recommendedName>
        <fullName evidence="2">DUF6699 domain-containing protein</fullName>
    </recommendedName>
</protein>
<reference evidence="3 4" key="1">
    <citation type="journal article" date="2012" name="BMC Genomics">
        <title>Comparative genomics of the white-rot fungi, Phanerochaete carnosa and P. chrysosporium, to elucidate the genetic basis of the distinct wood types they colonize.</title>
        <authorList>
            <person name="Suzuki H."/>
            <person name="MacDonald J."/>
            <person name="Syed K."/>
            <person name="Salamov A."/>
            <person name="Hori C."/>
            <person name="Aerts A."/>
            <person name="Henrissat B."/>
            <person name="Wiebenga A."/>
            <person name="vanKuyk P.A."/>
            <person name="Barry K."/>
            <person name="Lindquist E."/>
            <person name="LaButti K."/>
            <person name="Lapidus A."/>
            <person name="Lucas S."/>
            <person name="Coutinho P."/>
            <person name="Gong Y."/>
            <person name="Samejima M."/>
            <person name="Mahadevan R."/>
            <person name="Abou-Zaid M."/>
            <person name="de Vries R.P."/>
            <person name="Igarashi K."/>
            <person name="Yadav J.S."/>
            <person name="Grigoriev I.V."/>
            <person name="Master E.R."/>
        </authorList>
    </citation>
    <scope>NUCLEOTIDE SEQUENCE [LARGE SCALE GENOMIC DNA]</scope>
    <source>
        <strain evidence="3 4">HHB-10118-sp</strain>
    </source>
</reference>
<dbReference type="KEGG" id="pco:PHACADRAFT_251500"/>
<dbReference type="HOGENOM" id="CLU_1251051_0_0_1"/>